<accession>A0A4Y9FCW4</accession>
<keyword evidence="1 3" id="KW-0378">Hydrolase</keyword>
<dbReference type="GO" id="GO:0016811">
    <property type="term" value="F:hydrolase activity, acting on carbon-nitrogen (but not peptide) bonds, in linear amides"/>
    <property type="evidence" value="ECO:0007669"/>
    <property type="project" value="TreeGrafter"/>
</dbReference>
<dbReference type="Proteomes" id="UP000297668">
    <property type="component" value="Unassembled WGS sequence"/>
</dbReference>
<protein>
    <submittedName>
        <fullName evidence="3">Carbon-nitrogen hydrolase family protein</fullName>
    </submittedName>
</protein>
<sequence length="283" mass="31957">MPFRTLLAVQAEVRPEFYRTEEAFRERVFALLRPLEGTPSPRLAAFPELFGLPLLLHLEGDFHPRELLRSPLAPWRRARRAYGVFREVMAEAARAFGTYLLAGTLLSPPYEEELARGRFARTPFFQNLALFFNPQGRLLAQVPKMELTPPESWLRRGIFGPHLVATQAGKVGILICLDGFFERHLARLDALGAEVLLQPSANPAAWDRPWPWDRRRKEGEVWLASAQERLKGREHLRLLLNPMLNGRILGLAFEGQSGIYGPGEALLLAQTPVGDEALLLTLP</sequence>
<feature type="domain" description="CN hydrolase" evidence="2">
    <location>
        <begin position="4"/>
        <end position="283"/>
    </location>
</feature>
<evidence type="ECO:0000313" key="4">
    <source>
        <dbReference type="Proteomes" id="UP000297668"/>
    </source>
</evidence>
<evidence type="ECO:0000256" key="1">
    <source>
        <dbReference type="ARBA" id="ARBA00022801"/>
    </source>
</evidence>
<dbReference type="EMBL" id="SJZF01000004">
    <property type="protein sequence ID" value="TFU27044.1"/>
    <property type="molecule type" value="Genomic_DNA"/>
</dbReference>
<name>A0A4Y9FCW4_9DEIN</name>
<reference evidence="3 4" key="1">
    <citation type="submission" date="2019-03" db="EMBL/GenBank/DDBJ databases">
        <title>Thermus tengchongensis species for the arsenic transformation mechanism.</title>
        <authorList>
            <person name="Yuan G.C."/>
        </authorList>
    </citation>
    <scope>NUCLEOTIDE SEQUENCE [LARGE SCALE GENOMIC DNA]</scope>
    <source>
        <strain evidence="3 4">15W</strain>
    </source>
</reference>
<dbReference type="Pfam" id="PF00795">
    <property type="entry name" value="CN_hydrolase"/>
    <property type="match status" value="1"/>
</dbReference>
<evidence type="ECO:0000313" key="3">
    <source>
        <dbReference type="EMBL" id="TFU27044.1"/>
    </source>
</evidence>
<proteinExistence type="predicted"/>
<gene>
    <name evidence="3" type="ORF">E0687_03080</name>
</gene>
<dbReference type="InterPro" id="IPR003010">
    <property type="entry name" value="C-N_Hydrolase"/>
</dbReference>
<organism evidence="3 4">
    <name type="scientific">Thermus tengchongensis</name>
    <dbReference type="NCBI Taxonomy" id="1214928"/>
    <lineage>
        <taxon>Bacteria</taxon>
        <taxon>Thermotogati</taxon>
        <taxon>Deinococcota</taxon>
        <taxon>Deinococci</taxon>
        <taxon>Thermales</taxon>
        <taxon>Thermaceae</taxon>
        <taxon>Thermus</taxon>
    </lineage>
</organism>
<dbReference type="InterPro" id="IPR036526">
    <property type="entry name" value="C-N_Hydrolase_sf"/>
</dbReference>
<dbReference type="InterPro" id="IPR050345">
    <property type="entry name" value="Aliph_Amidase/BUP"/>
</dbReference>
<dbReference type="PANTHER" id="PTHR43674:SF13">
    <property type="entry name" value="CN HYDROLASE DOMAIN-CONTAINING PROTEIN"/>
    <property type="match status" value="1"/>
</dbReference>
<dbReference type="Gene3D" id="3.60.110.10">
    <property type="entry name" value="Carbon-nitrogen hydrolase"/>
    <property type="match status" value="1"/>
</dbReference>
<comment type="caution">
    <text evidence="3">The sequence shown here is derived from an EMBL/GenBank/DDBJ whole genome shotgun (WGS) entry which is preliminary data.</text>
</comment>
<evidence type="ECO:0000259" key="2">
    <source>
        <dbReference type="PROSITE" id="PS50263"/>
    </source>
</evidence>
<dbReference type="AlphaFoldDB" id="A0A4Y9FCW4"/>
<dbReference type="PROSITE" id="PS50263">
    <property type="entry name" value="CN_HYDROLASE"/>
    <property type="match status" value="1"/>
</dbReference>
<dbReference type="RefSeq" id="WP_135259678.1">
    <property type="nucleotide sequence ID" value="NZ_SJZF01000004.1"/>
</dbReference>
<dbReference type="PANTHER" id="PTHR43674">
    <property type="entry name" value="NITRILASE C965.09-RELATED"/>
    <property type="match status" value="1"/>
</dbReference>
<dbReference type="SUPFAM" id="SSF56317">
    <property type="entry name" value="Carbon-nitrogen hydrolase"/>
    <property type="match status" value="1"/>
</dbReference>